<sequence length="621" mass="70426">MPPTLVSSQFPPLPISTSKDRNGIRKGGCSGQDLLCGGFEARVSLHLEEEFCRSWEEIFLVGGQIKWSPHFSYEAEASVVPVWIQLLDLPIHMFDKKYLYSIACIIGKSIKIAEVTADQSRLYMARVCVEIDLLKHKIEEFWIDIGEEKRLQKVIFEKHPNYCVDCLHLGHSADDCYANGKKPTPMWRSDNMEIIVDNEDLRAVLNQKRSAGKGKEISGDLKESNLDGINNKEVANMVWIQKRGSSNNLEMATKVDGVDEKDSILNEDGVMLCAGSMQTLAGHKEKVKTLNQAEVVKVKKAGSVSEQRELSNLGLLAMPTLSEKVSSFRFQNMWIKHHNFLLTVRLNWMLPCDGYGLHKLQFKLKRLKAHLKWWNIDVLGNIHDKDLLTGTDFDCSEIDLKHIPSLISDNDNSVLCTLPSMEEIKQVVLDICEDSAASLDGFSVTFYVACWEIIKEDVYQAVLDFFRGGHLPKGMAATTIVLIPKLIVHSSGKILGQLVCAMFRIRIILPPLVILHQIEMVFANFFCGSLGSKKKLHWIFWDKICRPKLGGLGMRRLSDVAIALSIKLWYRFREQKTPWVLFLTNIYCGAKSPILVELKCNASPYWRRLVKIRSLAKQYIG</sequence>
<dbReference type="Proteomes" id="UP000734854">
    <property type="component" value="Unassembled WGS sequence"/>
</dbReference>
<dbReference type="EMBL" id="JACMSC010000016">
    <property type="protein sequence ID" value="KAG6484314.1"/>
    <property type="molecule type" value="Genomic_DNA"/>
</dbReference>
<dbReference type="AlphaFoldDB" id="A0A8J5FQH4"/>
<keyword evidence="3" id="KW-1185">Reference proteome</keyword>
<evidence type="ECO:0000313" key="3">
    <source>
        <dbReference type="Proteomes" id="UP000734854"/>
    </source>
</evidence>
<organism evidence="2 3">
    <name type="scientific">Zingiber officinale</name>
    <name type="common">Ginger</name>
    <name type="synonym">Amomum zingiber</name>
    <dbReference type="NCBI Taxonomy" id="94328"/>
    <lineage>
        <taxon>Eukaryota</taxon>
        <taxon>Viridiplantae</taxon>
        <taxon>Streptophyta</taxon>
        <taxon>Embryophyta</taxon>
        <taxon>Tracheophyta</taxon>
        <taxon>Spermatophyta</taxon>
        <taxon>Magnoliopsida</taxon>
        <taxon>Liliopsida</taxon>
        <taxon>Zingiberales</taxon>
        <taxon>Zingiberaceae</taxon>
        <taxon>Zingiber</taxon>
    </lineage>
</organism>
<comment type="caution">
    <text evidence="2">The sequence shown here is derived from an EMBL/GenBank/DDBJ whole genome shotgun (WGS) entry which is preliminary data.</text>
</comment>
<protein>
    <recommendedName>
        <fullName evidence="4">DUF4283 domain-containing protein</fullName>
    </recommendedName>
</protein>
<accession>A0A8J5FQH4</accession>
<gene>
    <name evidence="2" type="ORF">ZIOFF_061116</name>
</gene>
<dbReference type="PANTHER" id="PTHR31286:SF180">
    <property type="entry name" value="OS10G0362600 PROTEIN"/>
    <property type="match status" value="1"/>
</dbReference>
<feature type="region of interest" description="Disordered" evidence="1">
    <location>
        <begin position="1"/>
        <end position="22"/>
    </location>
</feature>
<feature type="compositionally biased region" description="Polar residues" evidence="1">
    <location>
        <begin position="1"/>
        <end position="10"/>
    </location>
</feature>
<proteinExistence type="predicted"/>
<dbReference type="InterPro" id="IPR040256">
    <property type="entry name" value="At4g02000-like"/>
</dbReference>
<dbReference type="PANTHER" id="PTHR31286">
    <property type="entry name" value="GLYCINE-RICH CELL WALL STRUCTURAL PROTEIN 1.8-LIKE"/>
    <property type="match status" value="1"/>
</dbReference>
<evidence type="ECO:0000256" key="1">
    <source>
        <dbReference type="SAM" id="MobiDB-lite"/>
    </source>
</evidence>
<evidence type="ECO:0000313" key="2">
    <source>
        <dbReference type="EMBL" id="KAG6484314.1"/>
    </source>
</evidence>
<evidence type="ECO:0008006" key="4">
    <source>
        <dbReference type="Google" id="ProtNLM"/>
    </source>
</evidence>
<reference evidence="2 3" key="1">
    <citation type="submission" date="2020-08" db="EMBL/GenBank/DDBJ databases">
        <title>Plant Genome Project.</title>
        <authorList>
            <person name="Zhang R.-G."/>
        </authorList>
    </citation>
    <scope>NUCLEOTIDE SEQUENCE [LARGE SCALE GENOMIC DNA]</scope>
    <source>
        <tissue evidence="2">Rhizome</tissue>
    </source>
</reference>
<name>A0A8J5FQH4_ZINOF</name>